<dbReference type="Proteomes" id="UP000199494">
    <property type="component" value="Unassembled WGS sequence"/>
</dbReference>
<dbReference type="STRING" id="530584.SAMN05421630_11653"/>
<evidence type="ECO:0000313" key="2">
    <source>
        <dbReference type="Proteomes" id="UP000199494"/>
    </source>
</evidence>
<keyword evidence="2" id="KW-1185">Reference proteome</keyword>
<name>A0A1G6ZDM1_9PSEU</name>
<protein>
    <submittedName>
        <fullName evidence="1">Uncharacterized protein</fullName>
    </submittedName>
</protein>
<gene>
    <name evidence="1" type="ORF">SAMN05421630_11653</name>
</gene>
<sequence>MERAATAYLRGDGVISGVDALVAHGLDLPRPPTVHVLVPARRRVLPPEFLLLERTSRPPDPVWIDGLPYAPPERAALDAARREHDPDLLRDLLTLPVYYGLCTLDQLGDELDAGNQRGSSAVRAELRNIGEQADTGVHGMARQTLTEAPLPPPRWNITVCDRLGKPIGQVDAWWDEVGMGWQLSPADEKPDTRLALTAAGVIVVRTSAHRLRTERRTVILELTSAFSRATIRPRPHVRCEIAETAA</sequence>
<proteinExistence type="predicted"/>
<dbReference type="EMBL" id="FMZE01000016">
    <property type="protein sequence ID" value="SDE00641.1"/>
    <property type="molecule type" value="Genomic_DNA"/>
</dbReference>
<accession>A0A1G6ZDM1</accession>
<reference evidence="1 2" key="1">
    <citation type="submission" date="2016-10" db="EMBL/GenBank/DDBJ databases">
        <authorList>
            <person name="de Groot N.N."/>
        </authorList>
    </citation>
    <scope>NUCLEOTIDE SEQUENCE [LARGE SCALE GENOMIC DNA]</scope>
    <source>
        <strain evidence="1 2">CGMCC 4.5506</strain>
    </source>
</reference>
<organism evidence="1 2">
    <name type="scientific">Prauserella marina</name>
    <dbReference type="NCBI Taxonomy" id="530584"/>
    <lineage>
        <taxon>Bacteria</taxon>
        <taxon>Bacillati</taxon>
        <taxon>Actinomycetota</taxon>
        <taxon>Actinomycetes</taxon>
        <taxon>Pseudonocardiales</taxon>
        <taxon>Pseudonocardiaceae</taxon>
        <taxon>Prauserella</taxon>
    </lineage>
</organism>
<dbReference type="AlphaFoldDB" id="A0A1G6ZDM1"/>
<evidence type="ECO:0000313" key="1">
    <source>
        <dbReference type="EMBL" id="SDE00641.1"/>
    </source>
</evidence>